<proteinExistence type="predicted"/>
<dbReference type="Proteomes" id="UP000685013">
    <property type="component" value="Chromosome 4"/>
</dbReference>
<organism evidence="1 2">
    <name type="scientific">Cucurbita argyrosperma subsp. sororia</name>
    <dbReference type="NCBI Taxonomy" id="37648"/>
    <lineage>
        <taxon>Eukaryota</taxon>
        <taxon>Viridiplantae</taxon>
        <taxon>Streptophyta</taxon>
        <taxon>Embryophyta</taxon>
        <taxon>Tracheophyta</taxon>
        <taxon>Spermatophyta</taxon>
        <taxon>Magnoliopsida</taxon>
        <taxon>eudicotyledons</taxon>
        <taxon>Gunneridae</taxon>
        <taxon>Pentapetalae</taxon>
        <taxon>rosids</taxon>
        <taxon>fabids</taxon>
        <taxon>Cucurbitales</taxon>
        <taxon>Cucurbitaceae</taxon>
        <taxon>Cucurbiteae</taxon>
        <taxon>Cucurbita</taxon>
    </lineage>
</organism>
<dbReference type="AlphaFoldDB" id="A0AAV6NQ59"/>
<gene>
    <name evidence="1" type="ORF">SDJN03_06449</name>
</gene>
<evidence type="ECO:0000313" key="2">
    <source>
        <dbReference type="Proteomes" id="UP000685013"/>
    </source>
</evidence>
<accession>A0AAV6NQ59</accession>
<protein>
    <submittedName>
        <fullName evidence="1">Uncharacterized protein</fullName>
    </submittedName>
</protein>
<comment type="caution">
    <text evidence="1">The sequence shown here is derived from an EMBL/GenBank/DDBJ whole genome shotgun (WGS) entry which is preliminary data.</text>
</comment>
<reference evidence="1 2" key="1">
    <citation type="journal article" date="2021" name="Hortic Res">
        <title>The domestication of Cucurbita argyrosperma as revealed by the genome of its wild relative.</title>
        <authorList>
            <person name="Barrera-Redondo J."/>
            <person name="Sanchez-de la Vega G."/>
            <person name="Aguirre-Liguori J.A."/>
            <person name="Castellanos-Morales G."/>
            <person name="Gutierrez-Guerrero Y.T."/>
            <person name="Aguirre-Dugua X."/>
            <person name="Aguirre-Planter E."/>
            <person name="Tenaillon M.I."/>
            <person name="Lira-Saade R."/>
            <person name="Eguiarte L.E."/>
        </authorList>
    </citation>
    <scope>NUCLEOTIDE SEQUENCE [LARGE SCALE GENOMIC DNA]</scope>
    <source>
        <strain evidence="1">JBR-2021</strain>
    </source>
</reference>
<evidence type="ECO:0000313" key="1">
    <source>
        <dbReference type="EMBL" id="KAG6601216.1"/>
    </source>
</evidence>
<keyword evidence="2" id="KW-1185">Reference proteome</keyword>
<name>A0AAV6NQ59_9ROSI</name>
<dbReference type="EMBL" id="JAGKQH010000004">
    <property type="protein sequence ID" value="KAG6601216.1"/>
    <property type="molecule type" value="Genomic_DNA"/>
</dbReference>
<sequence>MGSSGNFTLDGQVLNIVVEKKLRLGGSRRSRVREVAEMDEALKRWTLASASANQNSNALEHSVGGAARSDRSVPAELSEDSITQVAHGLRDWRGIYYKVWWFRESFGLIVQALVQHSNHAYL</sequence>
<feature type="non-terminal residue" evidence="1">
    <location>
        <position position="1"/>
    </location>
</feature>